<dbReference type="HAMAP" id="MF_01326_B">
    <property type="entry name" value="Ribosomal_uL24_B"/>
    <property type="match status" value="1"/>
</dbReference>
<dbReference type="PANTHER" id="PTHR12903">
    <property type="entry name" value="MITOCHONDRIAL RIBOSOMAL PROTEIN L24"/>
    <property type="match status" value="1"/>
</dbReference>
<dbReference type="InterPro" id="IPR008991">
    <property type="entry name" value="Translation_prot_SH3-like_sf"/>
</dbReference>
<dbReference type="Proteomes" id="UP000266426">
    <property type="component" value="Unassembled WGS sequence"/>
</dbReference>
<evidence type="ECO:0000256" key="2">
    <source>
        <dbReference type="ARBA" id="ARBA00022980"/>
    </source>
</evidence>
<comment type="function">
    <text evidence="5">One of two assembly initiator proteins, it binds directly to the 5'-end of the 23S rRNA, where it nucleates assembly of the 50S subunit.</text>
</comment>
<protein>
    <recommendedName>
        <fullName evidence="4 5">Large ribosomal subunit protein uL24</fullName>
    </recommendedName>
</protein>
<comment type="caution">
    <text evidence="8">The sequence shown here is derived from an EMBL/GenBank/DDBJ whole genome shotgun (WGS) entry which is preliminary data.</text>
</comment>
<evidence type="ECO:0000256" key="4">
    <source>
        <dbReference type="ARBA" id="ARBA00035206"/>
    </source>
</evidence>
<dbReference type="CDD" id="cd06089">
    <property type="entry name" value="KOW_RPL26"/>
    <property type="match status" value="1"/>
</dbReference>
<keyword evidence="3 5" id="KW-0687">Ribonucleoprotein</keyword>
<evidence type="ECO:0000259" key="7">
    <source>
        <dbReference type="SMART" id="SM00739"/>
    </source>
</evidence>
<dbReference type="EMBL" id="QZJZ01000067">
    <property type="protein sequence ID" value="RJP58388.1"/>
    <property type="molecule type" value="Genomic_DNA"/>
</dbReference>
<dbReference type="NCBIfam" id="TIGR01079">
    <property type="entry name" value="rplX_bact"/>
    <property type="match status" value="1"/>
</dbReference>
<dbReference type="GO" id="GO:1990904">
    <property type="term" value="C:ribonucleoprotein complex"/>
    <property type="evidence" value="ECO:0007669"/>
    <property type="project" value="UniProtKB-KW"/>
</dbReference>
<dbReference type="InterPro" id="IPR005824">
    <property type="entry name" value="KOW"/>
</dbReference>
<name>A0A3A4R7X6_9BACT</name>
<dbReference type="InterPro" id="IPR005825">
    <property type="entry name" value="Ribosomal_uL24_CS"/>
</dbReference>
<dbReference type="GO" id="GO:0005840">
    <property type="term" value="C:ribosome"/>
    <property type="evidence" value="ECO:0007669"/>
    <property type="project" value="UniProtKB-KW"/>
</dbReference>
<evidence type="ECO:0000256" key="3">
    <source>
        <dbReference type="ARBA" id="ARBA00023274"/>
    </source>
</evidence>
<comment type="similarity">
    <text evidence="1 5 6">Belongs to the universal ribosomal protein uL24 family.</text>
</comment>
<evidence type="ECO:0000256" key="1">
    <source>
        <dbReference type="ARBA" id="ARBA00010618"/>
    </source>
</evidence>
<evidence type="ECO:0000313" key="8">
    <source>
        <dbReference type="EMBL" id="RJP58388.1"/>
    </source>
</evidence>
<evidence type="ECO:0000256" key="6">
    <source>
        <dbReference type="RuleBase" id="RU003477"/>
    </source>
</evidence>
<keyword evidence="2 5" id="KW-0689">Ribosomal protein</keyword>
<dbReference type="SUPFAM" id="SSF50104">
    <property type="entry name" value="Translation proteins SH3-like domain"/>
    <property type="match status" value="1"/>
</dbReference>
<keyword evidence="5" id="KW-0699">rRNA-binding</keyword>
<evidence type="ECO:0000313" key="9">
    <source>
        <dbReference type="Proteomes" id="UP000266426"/>
    </source>
</evidence>
<dbReference type="GO" id="GO:0006412">
    <property type="term" value="P:translation"/>
    <property type="evidence" value="ECO:0007669"/>
    <property type="project" value="UniProtKB-UniRule"/>
</dbReference>
<dbReference type="InterPro" id="IPR041988">
    <property type="entry name" value="Ribosomal_uL24_KOW"/>
</dbReference>
<comment type="subunit">
    <text evidence="5">Part of the 50S ribosomal subunit.</text>
</comment>
<dbReference type="Pfam" id="PF00467">
    <property type="entry name" value="KOW"/>
    <property type="match status" value="1"/>
</dbReference>
<dbReference type="Gene3D" id="2.30.30.30">
    <property type="match status" value="1"/>
</dbReference>
<evidence type="ECO:0000256" key="5">
    <source>
        <dbReference type="HAMAP-Rule" id="MF_01326"/>
    </source>
</evidence>
<dbReference type="GO" id="GO:0019843">
    <property type="term" value="F:rRNA binding"/>
    <property type="evidence" value="ECO:0007669"/>
    <property type="project" value="UniProtKB-UniRule"/>
</dbReference>
<organism evidence="8 9">
    <name type="scientific">Candidatus Auribacter fodinae</name>
    <dbReference type="NCBI Taxonomy" id="2093366"/>
    <lineage>
        <taxon>Bacteria</taxon>
        <taxon>Pseudomonadati</taxon>
        <taxon>Candidatus Auribacterota</taxon>
        <taxon>Candidatus Auribacteria</taxon>
        <taxon>Candidatus Auribacterales</taxon>
        <taxon>Candidatus Auribacteraceae</taxon>
        <taxon>Candidatus Auribacter</taxon>
    </lineage>
</organism>
<dbReference type="PROSITE" id="PS01108">
    <property type="entry name" value="RIBOSOMAL_L24"/>
    <property type="match status" value="1"/>
</dbReference>
<dbReference type="SMART" id="SM00739">
    <property type="entry name" value="KOW"/>
    <property type="match status" value="1"/>
</dbReference>
<dbReference type="GO" id="GO:0003735">
    <property type="term" value="F:structural constituent of ribosome"/>
    <property type="evidence" value="ECO:0007669"/>
    <property type="project" value="InterPro"/>
</dbReference>
<feature type="domain" description="KOW" evidence="7">
    <location>
        <begin position="10"/>
        <end position="37"/>
    </location>
</feature>
<dbReference type="Pfam" id="PF17136">
    <property type="entry name" value="ribosomal_L24"/>
    <property type="match status" value="1"/>
</dbReference>
<dbReference type="InterPro" id="IPR057264">
    <property type="entry name" value="Ribosomal_uL24_C"/>
</dbReference>
<reference evidence="8 9" key="1">
    <citation type="journal article" date="2017" name="ISME J.">
        <title>Energy and carbon metabolisms in a deep terrestrial subsurface fluid microbial community.</title>
        <authorList>
            <person name="Momper L."/>
            <person name="Jungbluth S.P."/>
            <person name="Lee M.D."/>
            <person name="Amend J.P."/>
        </authorList>
    </citation>
    <scope>NUCLEOTIDE SEQUENCE [LARGE SCALE GENOMIC DNA]</scope>
    <source>
        <strain evidence="8">SURF_26</strain>
    </source>
</reference>
<sequence length="98" mass="10953">MSKPKLNKVRFKKNDQVIVIAGKDKGKQGKVLEVDRDKGRIIIEGINFMTNYDRPTQQNPKGGISKKEGPIDISNVLPYSEKAGKGIRVKKFAAENKL</sequence>
<gene>
    <name evidence="5" type="primary">rplX</name>
    <name evidence="8" type="ORF">C4541_08000</name>
</gene>
<dbReference type="InterPro" id="IPR003256">
    <property type="entry name" value="Ribosomal_uL24"/>
</dbReference>
<accession>A0A3A4R7X6</accession>
<dbReference type="AlphaFoldDB" id="A0A3A4R7X6"/>
<comment type="function">
    <text evidence="5">One of the proteins that surrounds the polypeptide exit tunnel on the outside of the subunit.</text>
</comment>
<proteinExistence type="inferred from homology"/>
<dbReference type="InterPro" id="IPR014722">
    <property type="entry name" value="Rib_uL2_dom2"/>
</dbReference>
<keyword evidence="5" id="KW-0694">RNA-binding</keyword>